<evidence type="ECO:0000313" key="4">
    <source>
        <dbReference type="Proteomes" id="UP001597216"/>
    </source>
</evidence>
<dbReference type="GO" id="GO:0016787">
    <property type="term" value="F:hydrolase activity"/>
    <property type="evidence" value="ECO:0007669"/>
    <property type="project" value="UniProtKB-KW"/>
</dbReference>
<dbReference type="PANTHER" id="PTHR43329">
    <property type="entry name" value="EPOXIDE HYDROLASE"/>
    <property type="match status" value="1"/>
</dbReference>
<comment type="caution">
    <text evidence="3">The sequence shown here is derived from an EMBL/GenBank/DDBJ whole genome shotgun (WGS) entry which is preliminary data.</text>
</comment>
<name>A0ABW3T524_9CAUL</name>
<dbReference type="Pfam" id="PF00561">
    <property type="entry name" value="Abhydrolase_1"/>
    <property type="match status" value="1"/>
</dbReference>
<keyword evidence="1 3" id="KW-0378">Hydrolase</keyword>
<dbReference type="EMBL" id="JBHTLQ010000022">
    <property type="protein sequence ID" value="MFD1191127.1"/>
    <property type="molecule type" value="Genomic_DNA"/>
</dbReference>
<dbReference type="InterPro" id="IPR029058">
    <property type="entry name" value="AB_hydrolase_fold"/>
</dbReference>
<dbReference type="Gene3D" id="3.40.50.1820">
    <property type="entry name" value="alpha/beta hydrolase"/>
    <property type="match status" value="1"/>
</dbReference>
<evidence type="ECO:0000256" key="1">
    <source>
        <dbReference type="ARBA" id="ARBA00022801"/>
    </source>
</evidence>
<dbReference type="PRINTS" id="PR00412">
    <property type="entry name" value="EPOXHYDRLASE"/>
</dbReference>
<reference evidence="4" key="1">
    <citation type="journal article" date="2019" name="Int. J. Syst. Evol. Microbiol.">
        <title>The Global Catalogue of Microorganisms (GCM) 10K type strain sequencing project: providing services to taxonomists for standard genome sequencing and annotation.</title>
        <authorList>
            <consortium name="The Broad Institute Genomics Platform"/>
            <consortium name="The Broad Institute Genome Sequencing Center for Infectious Disease"/>
            <person name="Wu L."/>
            <person name="Ma J."/>
        </authorList>
    </citation>
    <scope>NUCLEOTIDE SEQUENCE [LARGE SCALE GENOMIC DNA]</scope>
    <source>
        <strain evidence="4">CCUG 55074</strain>
    </source>
</reference>
<protein>
    <submittedName>
        <fullName evidence="3">Alpha/beta fold hydrolase</fullName>
    </submittedName>
</protein>
<evidence type="ECO:0000313" key="3">
    <source>
        <dbReference type="EMBL" id="MFD1191127.1"/>
    </source>
</evidence>
<gene>
    <name evidence="3" type="ORF">ACFQ27_11095</name>
</gene>
<evidence type="ECO:0000259" key="2">
    <source>
        <dbReference type="Pfam" id="PF00561"/>
    </source>
</evidence>
<proteinExistence type="predicted"/>
<dbReference type="SUPFAM" id="SSF53474">
    <property type="entry name" value="alpha/beta-Hydrolases"/>
    <property type="match status" value="1"/>
</dbReference>
<dbReference type="RefSeq" id="WP_374344828.1">
    <property type="nucleotide sequence ID" value="NZ_JBHTLQ010000022.1"/>
</dbReference>
<accession>A0ABW3T524</accession>
<organism evidence="3 4">
    <name type="scientific">Phenylobacterium conjunctum</name>
    <dbReference type="NCBI Taxonomy" id="1298959"/>
    <lineage>
        <taxon>Bacteria</taxon>
        <taxon>Pseudomonadati</taxon>
        <taxon>Pseudomonadota</taxon>
        <taxon>Alphaproteobacteria</taxon>
        <taxon>Caulobacterales</taxon>
        <taxon>Caulobacteraceae</taxon>
        <taxon>Phenylobacterium</taxon>
    </lineage>
</organism>
<dbReference type="Proteomes" id="UP001597216">
    <property type="component" value="Unassembled WGS sequence"/>
</dbReference>
<dbReference type="InterPro" id="IPR000073">
    <property type="entry name" value="AB_hydrolase_1"/>
</dbReference>
<keyword evidence="4" id="KW-1185">Reference proteome</keyword>
<sequence>MSDANAAQMPPVQYADVNGIRMAFYEVGPRGKGTPIVFCHGFPELAFSWRHQLRACEAAGIWAIAPDQRGYGLTSRPDAVTDYDLEHLTGDLVGLLDHVGAQKAVFCGHDWGGLIVWMMPLMHPERSAGVIGLNTPFMQRQPMDPIALMRMALGEDMYIVWFQKPGEADAALGKDVDKTIRFFMRRADAMIADLEPPKQNALEPTGQAAEGQSTFAFRDLLAQWDKSDTTGQLLKPEELAFFVESFERTGFTGGINWYRNFTRNWERSADLPTRIDNLPCLMVMAELDAVLPPSAADGMEDRIGDLEKVLIKGSGHWTQQEKPDEVNRILIDWMGRRFPA</sequence>
<feature type="domain" description="AB hydrolase-1" evidence="2">
    <location>
        <begin position="35"/>
        <end position="323"/>
    </location>
</feature>
<dbReference type="InterPro" id="IPR000639">
    <property type="entry name" value="Epox_hydrolase-like"/>
</dbReference>